<keyword evidence="4" id="KW-1133">Transmembrane helix</keyword>
<organism evidence="6 7">
    <name type="scientific">Volvox reticuliferus</name>
    <dbReference type="NCBI Taxonomy" id="1737510"/>
    <lineage>
        <taxon>Eukaryota</taxon>
        <taxon>Viridiplantae</taxon>
        <taxon>Chlorophyta</taxon>
        <taxon>core chlorophytes</taxon>
        <taxon>Chlorophyceae</taxon>
        <taxon>CS clade</taxon>
        <taxon>Chlamydomonadales</taxon>
        <taxon>Volvocaceae</taxon>
        <taxon>Volvox</taxon>
    </lineage>
</organism>
<evidence type="ECO:0000256" key="4">
    <source>
        <dbReference type="ARBA" id="ARBA00022989"/>
    </source>
</evidence>
<evidence type="ECO:0000256" key="3">
    <source>
        <dbReference type="ARBA" id="ARBA00022692"/>
    </source>
</evidence>
<name>A0A8J4FYW2_9CHLO</name>
<sequence length="883" mass="91661">MPAMANETEPLLSAYHFNYTQRPRRDKAWGLAYYLLLFLTLGWALISIALRPELLAVVSTSTDYLDDPDLCPMEVTAQDPTQPTGIAAFLTLAVAKAHATIAPRLRLRTTTARLGSIVIGAPGGQDGHPGHNPHNLRNLRNLHQTAITGLEIPKGSSPSDLYSGEAVHSAVHSYSDSVFRAPDDSETNMDPGPAPSHLASDDVSQSRVGLTAAEDSNGSDDGLVPRVLLTAGGLLLLISLTAAVVIAFLFVLALRHSPWALVLLACGLQVGAALASAVVAIKAGNSGLALLLSLAAAAIAVYLYCGREALGLVSRLLGLAAVVLRDNPLLLVLVVVLKMALAGATLLLLAAAAVVLVAKDLVPNPLRAGNTDCLAPAGQRVTCCSFAPSAALPAYLPAVILTLGWTLLLLFELKVYVVSGVVAQWYFSPAGHLVGGCYYPPGGVGGGHGGGAGGLDGVDGASDGGIGGDVDINSSGCVVPGRCAGFSSTRALVASLGHALGPSFGSLCAASGVLGTTAYLRAAVNGIMGGSNHSAALKVGPDACCFTSLRACAAGLLNYCCSCVVTMLEQLTQFATVQMSMSGLGFWRASQEAVALLRRNFMDAYSMWWYMPMVLHCGAAAFAATWGYVAYWLLAHQRWVQPTASAPLSASAAATLGALAAATAELVLSFVCSVLVNISDALFVCFVLDRDSAAVTWQDLHGVLGSLPCCMAARAAAEAHYGTHYPHHYPHCGSAGGYRHQGAVTPSPPAYYYIPPPASAYGGPYAAYSYQAPSESASGGVAQLGHTIGYGQQQHYRAQYNGGYGGGGGFWGWLRSPSGSGSGLYGMAMGGGRYDRPQYPPPAVLSPPYSDHRFLGRSPSHLGPLAVPLYFGSPQPSARPMRR</sequence>
<dbReference type="InterPro" id="IPR007603">
    <property type="entry name" value="Choline_transptr-like"/>
</dbReference>
<evidence type="ECO:0000256" key="1">
    <source>
        <dbReference type="ARBA" id="ARBA00004141"/>
    </source>
</evidence>
<keyword evidence="7" id="KW-1185">Reference proteome</keyword>
<reference evidence="6" key="1">
    <citation type="journal article" date="2021" name="Proc. Natl. Acad. Sci. U.S.A.">
        <title>Three genomes in the algal genus Volvox reveal the fate of a haploid sex-determining region after a transition to homothallism.</title>
        <authorList>
            <person name="Yamamoto K."/>
            <person name="Hamaji T."/>
            <person name="Kawai-Toyooka H."/>
            <person name="Matsuzaki R."/>
            <person name="Takahashi F."/>
            <person name="Nishimura Y."/>
            <person name="Kawachi M."/>
            <person name="Noguchi H."/>
            <person name="Minakuchi Y."/>
            <person name="Umen J.G."/>
            <person name="Toyoda A."/>
            <person name="Nozaki H."/>
        </authorList>
    </citation>
    <scope>NUCLEOTIDE SEQUENCE</scope>
    <source>
        <strain evidence="6">NIES-3786</strain>
    </source>
</reference>
<evidence type="ECO:0000256" key="2">
    <source>
        <dbReference type="ARBA" id="ARBA00007168"/>
    </source>
</evidence>
<dbReference type="PANTHER" id="PTHR12385">
    <property type="entry name" value="CHOLINE TRANSPORTER-LIKE (SLC FAMILY 44)"/>
    <property type="match status" value="1"/>
</dbReference>
<evidence type="ECO:0000313" key="6">
    <source>
        <dbReference type="EMBL" id="GIL92230.1"/>
    </source>
</evidence>
<comment type="similarity">
    <text evidence="2">Belongs to the CTL (choline transporter-like) family.</text>
</comment>
<dbReference type="Pfam" id="PF04515">
    <property type="entry name" value="Choline_transpo"/>
    <property type="match status" value="1"/>
</dbReference>
<dbReference type="OrthoDB" id="544583at2759"/>
<dbReference type="EMBL" id="BNCP01000074">
    <property type="protein sequence ID" value="GIL92230.1"/>
    <property type="molecule type" value="Genomic_DNA"/>
</dbReference>
<gene>
    <name evidence="6" type="ORF">Vretifemale_19794</name>
</gene>
<evidence type="ECO:0000256" key="5">
    <source>
        <dbReference type="ARBA" id="ARBA00023136"/>
    </source>
</evidence>
<evidence type="ECO:0000313" key="7">
    <source>
        <dbReference type="Proteomes" id="UP000747110"/>
    </source>
</evidence>
<comment type="caution">
    <text evidence="6">The sequence shown here is derived from an EMBL/GenBank/DDBJ whole genome shotgun (WGS) entry which is preliminary data.</text>
</comment>
<dbReference type="Proteomes" id="UP000747110">
    <property type="component" value="Unassembled WGS sequence"/>
</dbReference>
<keyword evidence="3" id="KW-0812">Transmembrane</keyword>
<comment type="subcellular location">
    <subcellularLocation>
        <location evidence="1">Membrane</location>
        <topology evidence="1">Multi-pass membrane protein</topology>
    </subcellularLocation>
</comment>
<dbReference type="GO" id="GO:0016020">
    <property type="term" value="C:membrane"/>
    <property type="evidence" value="ECO:0007669"/>
    <property type="project" value="UniProtKB-SubCell"/>
</dbReference>
<protein>
    <submittedName>
        <fullName evidence="6">Uncharacterized protein</fullName>
    </submittedName>
</protein>
<dbReference type="PANTHER" id="PTHR12385:SF98">
    <property type="entry name" value="CHOLINE TRANSPORTER-LIKE PROTEIN"/>
    <property type="match status" value="1"/>
</dbReference>
<keyword evidence="5" id="KW-0472">Membrane</keyword>
<proteinExistence type="inferred from homology"/>
<dbReference type="AlphaFoldDB" id="A0A8J4FYW2"/>
<accession>A0A8J4FYW2</accession>
<dbReference type="GO" id="GO:0022857">
    <property type="term" value="F:transmembrane transporter activity"/>
    <property type="evidence" value="ECO:0007669"/>
    <property type="project" value="InterPro"/>
</dbReference>